<dbReference type="CDD" id="cd04908">
    <property type="entry name" value="ACT_Bt0572_1"/>
    <property type="match status" value="1"/>
</dbReference>
<proteinExistence type="predicted"/>
<dbReference type="AlphaFoldDB" id="A0A8J7RD96"/>
<dbReference type="InterPro" id="IPR045739">
    <property type="entry name" value="ACT_dom_pair"/>
</dbReference>
<dbReference type="RefSeq" id="WP_209590558.1">
    <property type="nucleotide sequence ID" value="NZ_JAGGMU010000001.1"/>
</dbReference>
<dbReference type="PANTHER" id="PTHR40099:SF1">
    <property type="entry name" value="ACETOLACTATE SYNTHASE, SMALL SUBUNIT"/>
    <property type="match status" value="1"/>
</dbReference>
<sequence>MIAKQLSVFLENKSGRLYEVMEILEKENINIVALSVADTTEYGILRMVVSDPEKALKALKDNLFSVGLTDIVCICIPNEVGSFSKASKYLSEEEISIEYMYAFALNDKALAVLRTENNEKCIEVLTNKGIEVVSADKLKKI</sequence>
<feature type="domain" description="ACT" evidence="1">
    <location>
        <begin position="5"/>
        <end position="82"/>
    </location>
</feature>
<dbReference type="CDD" id="cd04882">
    <property type="entry name" value="ACT_Bt0572_2"/>
    <property type="match status" value="1"/>
</dbReference>
<evidence type="ECO:0000259" key="1">
    <source>
        <dbReference type="PROSITE" id="PS51671"/>
    </source>
</evidence>
<dbReference type="Gene3D" id="3.30.2130.10">
    <property type="entry name" value="VC0802-like"/>
    <property type="match status" value="1"/>
</dbReference>
<reference evidence="2" key="1">
    <citation type="submission" date="2021-03" db="EMBL/GenBank/DDBJ databases">
        <title>Genomic Encyclopedia of Type Strains, Phase IV (KMG-V): Genome sequencing to study the core and pangenomes of soil and plant-associated prokaryotes.</title>
        <authorList>
            <person name="Whitman W."/>
        </authorList>
    </citation>
    <scope>NUCLEOTIDE SEQUENCE</scope>
    <source>
        <strain evidence="2">C4</strain>
    </source>
</reference>
<dbReference type="EMBL" id="JAGGMV010000001">
    <property type="protein sequence ID" value="MBP2201092.1"/>
    <property type="molecule type" value="Genomic_DNA"/>
</dbReference>
<dbReference type="InterPro" id="IPR045865">
    <property type="entry name" value="ACT-like_dom_sf"/>
</dbReference>
<dbReference type="InterPro" id="IPR002912">
    <property type="entry name" value="ACT_dom"/>
</dbReference>
<dbReference type="Proteomes" id="UP000740329">
    <property type="component" value="Unassembled WGS sequence"/>
</dbReference>
<comment type="caution">
    <text evidence="2">The sequence shown here is derived from an EMBL/GenBank/DDBJ whole genome shotgun (WGS) entry which is preliminary data.</text>
</comment>
<accession>A0A8J7RD96</accession>
<dbReference type="SUPFAM" id="SSF55021">
    <property type="entry name" value="ACT-like"/>
    <property type="match status" value="2"/>
</dbReference>
<gene>
    <name evidence="2" type="ORF">J3E07_000490</name>
</gene>
<dbReference type="Pfam" id="PF19571">
    <property type="entry name" value="ACT_8"/>
    <property type="match status" value="1"/>
</dbReference>
<evidence type="ECO:0000313" key="3">
    <source>
        <dbReference type="Proteomes" id="UP000740329"/>
    </source>
</evidence>
<protein>
    <recommendedName>
        <fullName evidence="1">ACT domain-containing protein</fullName>
    </recommendedName>
</protein>
<dbReference type="OrthoDB" id="53154at2157"/>
<evidence type="ECO:0000313" key="2">
    <source>
        <dbReference type="EMBL" id="MBP2201092.1"/>
    </source>
</evidence>
<dbReference type="PROSITE" id="PS51671">
    <property type="entry name" value="ACT"/>
    <property type="match status" value="1"/>
</dbReference>
<dbReference type="PANTHER" id="PTHR40099">
    <property type="entry name" value="ACETOLACTATE SYNTHASE, SMALL SUBUNIT"/>
    <property type="match status" value="1"/>
</dbReference>
<organism evidence="2 3">
    <name type="scientific">Methanococcus voltae</name>
    <dbReference type="NCBI Taxonomy" id="2188"/>
    <lineage>
        <taxon>Archaea</taxon>
        <taxon>Methanobacteriati</taxon>
        <taxon>Methanobacteriota</taxon>
        <taxon>Methanomada group</taxon>
        <taxon>Methanococci</taxon>
        <taxon>Methanococcales</taxon>
        <taxon>Methanococcaceae</taxon>
        <taxon>Methanococcus</taxon>
    </lineage>
</organism>
<name>A0A8J7RD96_METVO</name>